<reference evidence="7 8" key="1">
    <citation type="submission" date="2020-02" db="EMBL/GenBank/DDBJ databases">
        <title>Genome sequencing for Draconibacterium sp. strain M1.</title>
        <authorList>
            <person name="Park S.-J."/>
        </authorList>
    </citation>
    <scope>NUCLEOTIDE SEQUENCE [LARGE SCALE GENOMIC DNA]</scope>
    <source>
        <strain evidence="7 8">M1</strain>
    </source>
</reference>
<protein>
    <submittedName>
        <fullName evidence="7">Na+/H+ antiporter subunit E</fullName>
    </submittedName>
</protein>
<dbReference type="RefSeq" id="WP_163344608.1">
    <property type="nucleotide sequence ID" value="NZ_CP048409.1"/>
</dbReference>
<comment type="subcellular location">
    <subcellularLocation>
        <location evidence="1">Cell membrane</location>
        <topology evidence="1">Multi-pass membrane protein</topology>
    </subcellularLocation>
</comment>
<evidence type="ECO:0000256" key="5">
    <source>
        <dbReference type="ARBA" id="ARBA00022989"/>
    </source>
</evidence>
<organism evidence="7 8">
    <name type="scientific">Draconibacterium halophilum</name>
    <dbReference type="NCBI Taxonomy" id="2706887"/>
    <lineage>
        <taxon>Bacteria</taxon>
        <taxon>Pseudomonadati</taxon>
        <taxon>Bacteroidota</taxon>
        <taxon>Bacteroidia</taxon>
        <taxon>Marinilabiliales</taxon>
        <taxon>Prolixibacteraceae</taxon>
        <taxon>Draconibacterium</taxon>
    </lineage>
</organism>
<comment type="similarity">
    <text evidence="2">Belongs to the CPA3 antiporters (TC 2.A.63) subunit E family.</text>
</comment>
<dbReference type="Pfam" id="PF01899">
    <property type="entry name" value="MNHE"/>
    <property type="match status" value="1"/>
</dbReference>
<dbReference type="AlphaFoldDB" id="A0A6C0R8D5"/>
<keyword evidence="5" id="KW-1133">Transmembrane helix</keyword>
<proteinExistence type="inferred from homology"/>
<dbReference type="PANTHER" id="PTHR34584">
    <property type="entry name" value="NA(+)/H(+) ANTIPORTER SUBUNIT E1"/>
    <property type="match status" value="1"/>
</dbReference>
<keyword evidence="4" id="KW-0812">Transmembrane</keyword>
<sequence>MIRKIFYAIQFFGFYLFQLLRSNIYLASITLSPKLNIKYGFIQVPLSLKSDFGLLLFSNLVSMTPGSLVTDIDSAKTMATIHVIYSTSEKEIYDEVQKMQNKIKHFTE</sequence>
<dbReference type="KEGG" id="drc:G0Q07_02545"/>
<evidence type="ECO:0000256" key="1">
    <source>
        <dbReference type="ARBA" id="ARBA00004651"/>
    </source>
</evidence>
<gene>
    <name evidence="7" type="ORF">G0Q07_02545</name>
</gene>
<dbReference type="InterPro" id="IPR002758">
    <property type="entry name" value="Cation_antiport_E"/>
</dbReference>
<evidence type="ECO:0000313" key="7">
    <source>
        <dbReference type="EMBL" id="QIA06678.1"/>
    </source>
</evidence>
<keyword evidence="6" id="KW-0472">Membrane</keyword>
<dbReference type="EMBL" id="CP048409">
    <property type="protein sequence ID" value="QIA06678.1"/>
    <property type="molecule type" value="Genomic_DNA"/>
</dbReference>
<evidence type="ECO:0000256" key="3">
    <source>
        <dbReference type="ARBA" id="ARBA00022475"/>
    </source>
</evidence>
<dbReference type="PANTHER" id="PTHR34584:SF1">
    <property type="entry name" value="NA(+)_H(+) ANTIPORTER SUBUNIT E1"/>
    <property type="match status" value="1"/>
</dbReference>
<accession>A0A6C0R8D5</accession>
<evidence type="ECO:0000313" key="8">
    <source>
        <dbReference type="Proteomes" id="UP000474630"/>
    </source>
</evidence>
<evidence type="ECO:0000256" key="6">
    <source>
        <dbReference type="ARBA" id="ARBA00023136"/>
    </source>
</evidence>
<evidence type="ECO:0000256" key="4">
    <source>
        <dbReference type="ARBA" id="ARBA00022692"/>
    </source>
</evidence>
<dbReference type="Proteomes" id="UP000474630">
    <property type="component" value="Chromosome"/>
</dbReference>
<evidence type="ECO:0000256" key="2">
    <source>
        <dbReference type="ARBA" id="ARBA00006228"/>
    </source>
</evidence>
<name>A0A6C0R8D5_9BACT</name>
<dbReference type="GO" id="GO:0008324">
    <property type="term" value="F:monoatomic cation transmembrane transporter activity"/>
    <property type="evidence" value="ECO:0007669"/>
    <property type="project" value="InterPro"/>
</dbReference>
<keyword evidence="8" id="KW-1185">Reference proteome</keyword>
<keyword evidence="3" id="KW-1003">Cell membrane</keyword>
<dbReference type="GO" id="GO:0005886">
    <property type="term" value="C:plasma membrane"/>
    <property type="evidence" value="ECO:0007669"/>
    <property type="project" value="UniProtKB-SubCell"/>
</dbReference>